<dbReference type="SUPFAM" id="SSF46785">
    <property type="entry name" value="Winged helix' DNA-binding domain"/>
    <property type="match status" value="1"/>
</dbReference>
<name>S7VJA0_DESML</name>
<dbReference type="Proteomes" id="UP000014977">
    <property type="component" value="Unassembled WGS sequence"/>
</dbReference>
<reference evidence="6 7" key="1">
    <citation type="journal article" date="2013" name="Genome Announc.">
        <title>Draft genome sequences for three mercury-methylating, sulfate-reducing bacteria.</title>
        <authorList>
            <person name="Brown S.D."/>
            <person name="Hurt R.A.Jr."/>
            <person name="Gilmour C.C."/>
            <person name="Elias D.A."/>
        </authorList>
    </citation>
    <scope>NUCLEOTIDE SEQUENCE [LARGE SCALE GENOMIC DNA]</scope>
    <source>
        <strain evidence="6 7">DSM 2059</strain>
    </source>
</reference>
<protein>
    <submittedName>
        <fullName evidence="6">Transcriptional regulator, IclR family</fullName>
    </submittedName>
</protein>
<dbReference type="InterPro" id="IPR050707">
    <property type="entry name" value="HTH_MetabolicPath_Reg"/>
</dbReference>
<dbReference type="EMBL" id="ATHJ01000022">
    <property type="protein sequence ID" value="EPR44648.1"/>
    <property type="molecule type" value="Genomic_DNA"/>
</dbReference>
<dbReference type="GO" id="GO:0003700">
    <property type="term" value="F:DNA-binding transcription factor activity"/>
    <property type="evidence" value="ECO:0007669"/>
    <property type="project" value="TreeGrafter"/>
</dbReference>
<feature type="domain" description="IclR-ED" evidence="5">
    <location>
        <begin position="64"/>
        <end position="255"/>
    </location>
</feature>
<dbReference type="Pfam" id="PF01614">
    <property type="entry name" value="IclR_C"/>
    <property type="match status" value="1"/>
</dbReference>
<sequence length="257" mass="28417">MKQNSSNLNSVEKAIAILQAFQADHPVWGVRELAARLGFSPATVQRILQTLKLHGFVEQDDQTRQYRLGSVYYRFIAVLESDQPLPRAARSFMQALLEATRETVHLNVIDGTDRVCIDHMESPQELKAIMPIGNRSPLHAGASAKCLLAFSSAAFIERYLGRPGLETLTDQTVTDAVGLKKELDRIRRQGYAASLGERIAGLGALSAPVLDYRGSLLAAISLALPEIRYRDPIHRKFCIAALLKATRDFSKHMGYSG</sequence>
<comment type="caution">
    <text evidence="6">The sequence shown here is derived from an EMBL/GenBank/DDBJ whole genome shotgun (WGS) entry which is preliminary data.</text>
</comment>
<dbReference type="Pfam" id="PF09339">
    <property type="entry name" value="HTH_IclR"/>
    <property type="match status" value="1"/>
</dbReference>
<evidence type="ECO:0000256" key="1">
    <source>
        <dbReference type="ARBA" id="ARBA00023015"/>
    </source>
</evidence>
<evidence type="ECO:0000259" key="5">
    <source>
        <dbReference type="PROSITE" id="PS51078"/>
    </source>
</evidence>
<dbReference type="InterPro" id="IPR029016">
    <property type="entry name" value="GAF-like_dom_sf"/>
</dbReference>
<dbReference type="FunFam" id="1.10.10.10:FF:000056">
    <property type="entry name" value="IclR family transcriptional regulator"/>
    <property type="match status" value="1"/>
</dbReference>
<dbReference type="InterPro" id="IPR005471">
    <property type="entry name" value="Tscrpt_reg_IclR_N"/>
</dbReference>
<dbReference type="SUPFAM" id="SSF55781">
    <property type="entry name" value="GAF domain-like"/>
    <property type="match status" value="1"/>
</dbReference>
<dbReference type="SMART" id="SM00346">
    <property type="entry name" value="HTH_ICLR"/>
    <property type="match status" value="1"/>
</dbReference>
<dbReference type="InterPro" id="IPR014757">
    <property type="entry name" value="Tscrpt_reg_IclR_C"/>
</dbReference>
<keyword evidence="3" id="KW-0804">Transcription</keyword>
<feature type="domain" description="HTH iclR-type" evidence="4">
    <location>
        <begin position="8"/>
        <end position="70"/>
    </location>
</feature>
<gene>
    <name evidence="6" type="ORF">dsmv_1107</name>
</gene>
<dbReference type="AlphaFoldDB" id="S7VJA0"/>
<dbReference type="PANTHER" id="PTHR30136">
    <property type="entry name" value="HELIX-TURN-HELIX TRANSCRIPTIONAL REGULATOR, ICLR FAMILY"/>
    <property type="match status" value="1"/>
</dbReference>
<dbReference type="GO" id="GO:0045892">
    <property type="term" value="P:negative regulation of DNA-templated transcription"/>
    <property type="evidence" value="ECO:0007669"/>
    <property type="project" value="TreeGrafter"/>
</dbReference>
<proteinExistence type="predicted"/>
<evidence type="ECO:0000313" key="7">
    <source>
        <dbReference type="Proteomes" id="UP000014977"/>
    </source>
</evidence>
<dbReference type="PANTHER" id="PTHR30136:SF24">
    <property type="entry name" value="HTH-TYPE TRANSCRIPTIONAL REPRESSOR ALLR"/>
    <property type="match status" value="1"/>
</dbReference>
<dbReference type="Gene3D" id="3.30.450.40">
    <property type="match status" value="1"/>
</dbReference>
<dbReference type="PROSITE" id="PS51078">
    <property type="entry name" value="ICLR_ED"/>
    <property type="match status" value="1"/>
</dbReference>
<evidence type="ECO:0000259" key="4">
    <source>
        <dbReference type="PROSITE" id="PS51077"/>
    </source>
</evidence>
<dbReference type="PATRIC" id="fig|1121405.3.peg.344"/>
<organism evidence="6 7">
    <name type="scientific">Desulfococcus multivorans DSM 2059</name>
    <dbReference type="NCBI Taxonomy" id="1121405"/>
    <lineage>
        <taxon>Bacteria</taxon>
        <taxon>Pseudomonadati</taxon>
        <taxon>Thermodesulfobacteriota</taxon>
        <taxon>Desulfobacteria</taxon>
        <taxon>Desulfobacterales</taxon>
        <taxon>Desulfococcaceae</taxon>
        <taxon>Desulfococcus</taxon>
    </lineage>
</organism>
<keyword evidence="7" id="KW-1185">Reference proteome</keyword>
<keyword evidence="1" id="KW-0805">Transcription regulation</keyword>
<evidence type="ECO:0000256" key="3">
    <source>
        <dbReference type="ARBA" id="ARBA00023163"/>
    </source>
</evidence>
<dbReference type="InterPro" id="IPR036388">
    <property type="entry name" value="WH-like_DNA-bd_sf"/>
</dbReference>
<dbReference type="RefSeq" id="WP_020875347.1">
    <property type="nucleotide sequence ID" value="NZ_ATHJ01000022.1"/>
</dbReference>
<dbReference type="eggNOG" id="COG1414">
    <property type="taxonomic scope" value="Bacteria"/>
</dbReference>
<keyword evidence="2" id="KW-0238">DNA-binding</keyword>
<dbReference type="PROSITE" id="PS51077">
    <property type="entry name" value="HTH_ICLR"/>
    <property type="match status" value="1"/>
</dbReference>
<dbReference type="Gene3D" id="1.10.10.10">
    <property type="entry name" value="Winged helix-like DNA-binding domain superfamily/Winged helix DNA-binding domain"/>
    <property type="match status" value="1"/>
</dbReference>
<dbReference type="OrthoDB" id="9807558at2"/>
<dbReference type="InterPro" id="IPR036390">
    <property type="entry name" value="WH_DNA-bd_sf"/>
</dbReference>
<dbReference type="GO" id="GO:0003677">
    <property type="term" value="F:DNA binding"/>
    <property type="evidence" value="ECO:0007669"/>
    <property type="project" value="UniProtKB-KW"/>
</dbReference>
<evidence type="ECO:0000313" key="6">
    <source>
        <dbReference type="EMBL" id="EPR44648.1"/>
    </source>
</evidence>
<accession>S7VJA0</accession>
<evidence type="ECO:0000256" key="2">
    <source>
        <dbReference type="ARBA" id="ARBA00023125"/>
    </source>
</evidence>
<dbReference type="STRING" id="897.B2D07_17425"/>